<comment type="cofactor">
    <cofactor evidence="17 20">
        <name>heme b</name>
        <dbReference type="ChEBI" id="CHEBI:60344"/>
    </cofactor>
    <text evidence="17 20">Binds 1 heme b (iron(II)-protoporphyrin IX) group per subunit.</text>
</comment>
<feature type="chain" id="PRO_5007364940" description="Peroxidase" evidence="20">
    <location>
        <begin position="28"/>
        <end position="337"/>
    </location>
</feature>
<feature type="site" description="Transition state stabilizer" evidence="18">
    <location>
        <position position="66"/>
    </location>
</feature>
<evidence type="ECO:0000256" key="2">
    <source>
        <dbReference type="ARBA" id="ARBA00002322"/>
    </source>
</evidence>
<evidence type="ECO:0000256" key="8">
    <source>
        <dbReference type="ARBA" id="ARBA00022723"/>
    </source>
</evidence>
<feature type="binding site" evidence="17">
    <location>
        <position position="74"/>
    </location>
    <ligand>
        <name>Ca(2+)</name>
        <dbReference type="ChEBI" id="CHEBI:29108"/>
        <label>1</label>
    </ligand>
</feature>
<dbReference type="PRINTS" id="PR00458">
    <property type="entry name" value="PEROXIDASE"/>
</dbReference>
<keyword evidence="10 17" id="KW-0106">Calcium</keyword>
<evidence type="ECO:0000256" key="1">
    <source>
        <dbReference type="ARBA" id="ARBA00000189"/>
    </source>
</evidence>
<dbReference type="EMBL" id="AY660965">
    <property type="protein sequence ID" value="AAV74522.1"/>
    <property type="molecule type" value="Genomic_DNA"/>
</dbReference>
<feature type="signal peptide" evidence="20">
    <location>
        <begin position="1"/>
        <end position="27"/>
    </location>
</feature>
<feature type="binding site" description="axial binding residue" evidence="17">
    <location>
        <position position="192"/>
    </location>
    <ligand>
        <name>heme b</name>
        <dbReference type="ChEBI" id="CHEBI:60344"/>
    </ligand>
    <ligandPart>
        <name>Fe</name>
        <dbReference type="ChEBI" id="CHEBI:18248"/>
    </ligandPart>
</feature>
<feature type="binding site" evidence="17">
    <location>
        <position position="80"/>
    </location>
    <ligand>
        <name>Ca(2+)</name>
        <dbReference type="ChEBI" id="CHEBI:29108"/>
        <label>1</label>
    </ligand>
</feature>
<feature type="disulfide bond" evidence="19">
    <location>
        <begin position="199"/>
        <end position="233"/>
    </location>
</feature>
<dbReference type="CDD" id="cd00693">
    <property type="entry name" value="secretory_peroxidase"/>
    <property type="match status" value="1"/>
</dbReference>
<feature type="binding site" evidence="17">
    <location>
        <position position="254"/>
    </location>
    <ligand>
        <name>Ca(2+)</name>
        <dbReference type="ChEBI" id="CHEBI:29108"/>
        <label>2</label>
    </ligand>
</feature>
<evidence type="ECO:0000256" key="13">
    <source>
        <dbReference type="ARBA" id="ARBA00023157"/>
    </source>
</evidence>
<dbReference type="InterPro" id="IPR000823">
    <property type="entry name" value="Peroxidase_pln"/>
</dbReference>
<organism evidence="22">
    <name type="scientific">Urtica dioica</name>
    <name type="common">Great nettle</name>
    <name type="synonym">Stinging nettle</name>
    <dbReference type="NCBI Taxonomy" id="3501"/>
    <lineage>
        <taxon>Eukaryota</taxon>
        <taxon>Viridiplantae</taxon>
        <taxon>Streptophyta</taxon>
        <taxon>Embryophyta</taxon>
        <taxon>Tracheophyta</taxon>
        <taxon>Spermatophyta</taxon>
        <taxon>Magnoliopsida</taxon>
        <taxon>eudicotyledons</taxon>
        <taxon>Gunneridae</taxon>
        <taxon>Pentapetalae</taxon>
        <taxon>rosids</taxon>
        <taxon>fabids</taxon>
        <taxon>Rosales</taxon>
        <taxon>Urticaceae</taxon>
        <taxon>Urtica</taxon>
    </lineage>
</organism>
<evidence type="ECO:0000256" key="20">
    <source>
        <dbReference type="RuleBase" id="RU362060"/>
    </source>
</evidence>
<dbReference type="Pfam" id="PF00141">
    <property type="entry name" value="peroxidase"/>
    <property type="match status" value="1"/>
</dbReference>
<comment type="similarity">
    <text evidence="20">Belongs to the peroxidase family. Classical plant (class III) peroxidase subfamily.</text>
</comment>
<evidence type="ECO:0000256" key="12">
    <source>
        <dbReference type="ARBA" id="ARBA00023004"/>
    </source>
</evidence>
<keyword evidence="5 20" id="KW-0964">Secreted</keyword>
<evidence type="ECO:0000256" key="19">
    <source>
        <dbReference type="PIRSR" id="PIRSR600823-5"/>
    </source>
</evidence>
<dbReference type="FunFam" id="1.10.420.10:FF:000010">
    <property type="entry name" value="Peroxidase"/>
    <property type="match status" value="1"/>
</dbReference>
<reference evidence="22" key="1">
    <citation type="journal article" date="2005" name="Gene">
        <title>Molecular cloning and tissue-specific transcriptional regulation of the first peroxidase family member, Udp1, in stinging nettle (Urtica dioica).</title>
        <authorList>
            <person name="Douroupi T.G."/>
            <person name="Papassideri I.S."/>
            <person name="Stravopodis D.J."/>
            <person name="Margaritis L.H."/>
        </authorList>
    </citation>
    <scope>NUCLEOTIDE SEQUENCE</scope>
</reference>
<evidence type="ECO:0000256" key="10">
    <source>
        <dbReference type="ARBA" id="ARBA00022837"/>
    </source>
</evidence>
<feature type="domain" description="Plant heme peroxidase family profile" evidence="21">
    <location>
        <begin position="31"/>
        <end position="331"/>
    </location>
</feature>
<comment type="similarity">
    <text evidence="3">Belongs to the peroxidase family. Ascorbate peroxidase subfamily.</text>
</comment>
<keyword evidence="13 19" id="KW-1015">Disulfide bond</keyword>
<evidence type="ECO:0000256" key="9">
    <source>
        <dbReference type="ARBA" id="ARBA00022729"/>
    </source>
</evidence>
<feature type="binding site" evidence="17">
    <location>
        <position position="246"/>
    </location>
    <ligand>
        <name>Ca(2+)</name>
        <dbReference type="ChEBI" id="CHEBI:29108"/>
        <label>2</label>
    </ligand>
</feature>
<keyword evidence="14 20" id="KW-0376">Hydrogen peroxide</keyword>
<evidence type="ECO:0000256" key="4">
    <source>
        <dbReference type="ARBA" id="ARBA00012313"/>
    </source>
</evidence>
<feature type="disulfide bond" evidence="19">
    <location>
        <begin position="72"/>
        <end position="77"/>
    </location>
</feature>
<dbReference type="FunFam" id="1.10.520.10:FF:000008">
    <property type="entry name" value="Peroxidase"/>
    <property type="match status" value="1"/>
</dbReference>
<dbReference type="InterPro" id="IPR019794">
    <property type="entry name" value="Peroxidases_AS"/>
</dbReference>
<accession>Q5QEB4</accession>
<comment type="catalytic activity">
    <reaction evidence="1 20">
        <text>2 a phenolic donor + H2O2 = 2 a phenolic radical donor + 2 H2O</text>
        <dbReference type="Rhea" id="RHEA:56136"/>
        <dbReference type="ChEBI" id="CHEBI:15377"/>
        <dbReference type="ChEBI" id="CHEBI:16240"/>
        <dbReference type="ChEBI" id="CHEBI:139520"/>
        <dbReference type="ChEBI" id="CHEBI:139521"/>
        <dbReference type="EC" id="1.11.1.7"/>
    </reaction>
</comment>
<dbReference type="GO" id="GO:0140825">
    <property type="term" value="F:lactoperoxidase activity"/>
    <property type="evidence" value="ECO:0007669"/>
    <property type="project" value="UniProtKB-EC"/>
</dbReference>
<evidence type="ECO:0000256" key="17">
    <source>
        <dbReference type="PIRSR" id="PIRSR600823-3"/>
    </source>
</evidence>
<dbReference type="PROSITE" id="PS50873">
    <property type="entry name" value="PEROXIDASE_4"/>
    <property type="match status" value="1"/>
</dbReference>
<feature type="disulfide bond" evidence="19">
    <location>
        <begin position="39"/>
        <end position="115"/>
    </location>
</feature>
<dbReference type="InterPro" id="IPR033905">
    <property type="entry name" value="Secretory_peroxidase"/>
</dbReference>
<dbReference type="Gene3D" id="1.10.520.10">
    <property type="match status" value="1"/>
</dbReference>
<evidence type="ECO:0000256" key="16">
    <source>
        <dbReference type="PIRSR" id="PIRSR600823-2"/>
    </source>
</evidence>
<protein>
    <recommendedName>
        <fullName evidence="4 20">Peroxidase</fullName>
        <ecNumber evidence="4 20">1.11.1.7</ecNumber>
    </recommendedName>
</protein>
<feature type="binding site" evidence="17">
    <location>
        <position position="76"/>
    </location>
    <ligand>
        <name>Ca(2+)</name>
        <dbReference type="ChEBI" id="CHEBI:29108"/>
        <label>1</label>
    </ligand>
</feature>
<dbReference type="EMBL" id="AY660964">
    <property type="protein sequence ID" value="AAV74521.1"/>
    <property type="molecule type" value="mRNA"/>
</dbReference>
<keyword evidence="6 20" id="KW-0575">Peroxidase</keyword>
<evidence type="ECO:0000256" key="18">
    <source>
        <dbReference type="PIRSR" id="PIRSR600823-4"/>
    </source>
</evidence>
<proteinExistence type="evidence at transcript level"/>
<dbReference type="EC" id="1.11.1.7" evidence="4 20"/>
<evidence type="ECO:0000256" key="6">
    <source>
        <dbReference type="ARBA" id="ARBA00022559"/>
    </source>
</evidence>
<dbReference type="GO" id="GO:0020037">
    <property type="term" value="F:heme binding"/>
    <property type="evidence" value="ECO:0007669"/>
    <property type="project" value="UniProtKB-UniRule"/>
</dbReference>
<dbReference type="PRINTS" id="PR00461">
    <property type="entry name" value="PLPEROXIDASE"/>
</dbReference>
<dbReference type="SUPFAM" id="SSF48113">
    <property type="entry name" value="Heme-dependent peroxidases"/>
    <property type="match status" value="1"/>
</dbReference>
<dbReference type="GO" id="GO:0005576">
    <property type="term" value="C:extracellular region"/>
    <property type="evidence" value="ECO:0007669"/>
    <property type="project" value="UniProtKB-SubCell"/>
</dbReference>
<sequence length="337" mass="36566">MANHPCFSKTILGMALLLLLAAASVHGKVPRIGFYDETCPKAESIVTKAVKKGLKENPRIAPGILRIAFHDCFVRGCDASVLIEGPGTEKTSGANRNIQGYNVIDDAKTELERVCPGVVSCADILTLAARDATVLTGGASWKVPTGRKDGLVSLVAEAGPLPGPRENVSEQIRKLDEIGLNTQDLVVLLGSHTLGTTSCALFRFRLYNFTNATESGADPSIDPKFLPTLRKLCPDGGNGSVRVHLDNRSGEKFDTTFYKNLKRGRGVLQSDQVLWTDLRTQPFVRRLLDSEAYDALNFKVEFGKAMVKMSLIGVKTNPKESEIRKVCTAVNSLVSSY</sequence>
<keyword evidence="7 20" id="KW-0349">Heme</keyword>
<evidence type="ECO:0000313" key="22">
    <source>
        <dbReference type="EMBL" id="AAV74522.1"/>
    </source>
</evidence>
<dbReference type="PROSITE" id="PS00435">
    <property type="entry name" value="PEROXIDASE_1"/>
    <property type="match status" value="1"/>
</dbReference>
<feature type="binding site" evidence="17">
    <location>
        <position position="89"/>
    </location>
    <ligand>
        <name>Ca(2+)</name>
        <dbReference type="ChEBI" id="CHEBI:29108"/>
        <label>1</label>
    </ligand>
</feature>
<dbReference type="PeroxiBase" id="2117">
    <property type="entry name" value="UdPrx01"/>
</dbReference>
<comment type="subcellular location">
    <subcellularLocation>
        <location evidence="20">Secreted</location>
    </subcellularLocation>
</comment>
<evidence type="ECO:0000256" key="11">
    <source>
        <dbReference type="ARBA" id="ARBA00023002"/>
    </source>
</evidence>
<evidence type="ECO:0000256" key="15">
    <source>
        <dbReference type="PIRSR" id="PIRSR600823-1"/>
    </source>
</evidence>
<dbReference type="GO" id="GO:0046872">
    <property type="term" value="F:metal ion binding"/>
    <property type="evidence" value="ECO:0007669"/>
    <property type="project" value="UniProtKB-UniRule"/>
</dbReference>
<evidence type="ECO:0000256" key="7">
    <source>
        <dbReference type="ARBA" id="ARBA00022617"/>
    </source>
</evidence>
<keyword evidence="12 17" id="KW-0408">Iron</keyword>
<keyword evidence="8 17" id="KW-0479">Metal-binding</keyword>
<dbReference type="Gene3D" id="1.10.420.10">
    <property type="entry name" value="Peroxidase, domain 2"/>
    <property type="match status" value="1"/>
</dbReference>
<dbReference type="InterPro" id="IPR010255">
    <property type="entry name" value="Haem_peroxidase_sf"/>
</dbReference>
<evidence type="ECO:0000256" key="3">
    <source>
        <dbReference type="ARBA" id="ARBA00006873"/>
    </source>
</evidence>
<dbReference type="GO" id="GO:0042744">
    <property type="term" value="P:hydrogen peroxide catabolic process"/>
    <property type="evidence" value="ECO:0007669"/>
    <property type="project" value="UniProtKB-KW"/>
</dbReference>
<dbReference type="PROSITE" id="PS00436">
    <property type="entry name" value="PEROXIDASE_2"/>
    <property type="match status" value="1"/>
</dbReference>
<keyword evidence="9 20" id="KW-0732">Signal</keyword>
<comment type="cofactor">
    <cofactor evidence="17 20">
        <name>Ca(2+)</name>
        <dbReference type="ChEBI" id="CHEBI:29108"/>
    </cofactor>
    <text evidence="17 20">Binds 2 calcium ions per subunit.</text>
</comment>
<evidence type="ECO:0000256" key="14">
    <source>
        <dbReference type="ARBA" id="ARBA00023324"/>
    </source>
</evidence>
<comment type="function">
    <text evidence="2">Removal of H(2)O(2), oxidation of toxic reductants, biosynthesis and degradation of lignin, suberization, auxin catabolism, response to environmental stresses such as wounding, pathogen attack and oxidative stress. These functions might be dependent on each isozyme/isoform in each plant tissue.</text>
</comment>
<dbReference type="AlphaFoldDB" id="Q5QEB4"/>
<keyword evidence="11 20" id="KW-0560">Oxidoreductase</keyword>
<dbReference type="GO" id="GO:0006979">
    <property type="term" value="P:response to oxidative stress"/>
    <property type="evidence" value="ECO:0007669"/>
    <property type="project" value="UniProtKB-UniRule"/>
</dbReference>
<name>Q5QEB4_URTDI</name>
<feature type="active site" description="Proton acceptor" evidence="15">
    <location>
        <position position="70"/>
    </location>
</feature>
<evidence type="ECO:0000256" key="5">
    <source>
        <dbReference type="ARBA" id="ARBA00022525"/>
    </source>
</evidence>
<feature type="binding site" evidence="16">
    <location>
        <position position="162"/>
    </location>
    <ligand>
        <name>substrate</name>
    </ligand>
</feature>
<feature type="binding site" evidence="17">
    <location>
        <position position="78"/>
    </location>
    <ligand>
        <name>Ca(2+)</name>
        <dbReference type="ChEBI" id="CHEBI:29108"/>
        <label>1</label>
    </ligand>
</feature>
<dbReference type="PANTHER" id="PTHR31235">
    <property type="entry name" value="PEROXIDASE 25-RELATED"/>
    <property type="match status" value="1"/>
</dbReference>
<evidence type="ECO:0000259" key="21">
    <source>
        <dbReference type="PROSITE" id="PS50873"/>
    </source>
</evidence>
<feature type="disulfide bond" evidence="19">
    <location>
        <begin position="121"/>
        <end position="327"/>
    </location>
</feature>
<feature type="binding site" evidence="17">
    <location>
        <position position="71"/>
    </location>
    <ligand>
        <name>Ca(2+)</name>
        <dbReference type="ChEBI" id="CHEBI:29108"/>
        <label>1</label>
    </ligand>
</feature>
<dbReference type="InterPro" id="IPR002016">
    <property type="entry name" value="Haem_peroxidase"/>
</dbReference>
<dbReference type="InterPro" id="IPR019793">
    <property type="entry name" value="Peroxidases_heam-ligand_BS"/>
</dbReference>
<feature type="binding site" evidence="17">
    <location>
        <position position="193"/>
    </location>
    <ligand>
        <name>Ca(2+)</name>
        <dbReference type="ChEBI" id="CHEBI:29108"/>
        <label>2</label>
    </ligand>
</feature>